<keyword evidence="4" id="KW-0808">Transferase</keyword>
<organism evidence="7 8">
    <name type="scientific">Iocasia fonsfrigidae</name>
    <dbReference type="NCBI Taxonomy" id="2682810"/>
    <lineage>
        <taxon>Bacteria</taxon>
        <taxon>Bacillati</taxon>
        <taxon>Bacillota</taxon>
        <taxon>Clostridia</taxon>
        <taxon>Halanaerobiales</taxon>
        <taxon>Halanaerobiaceae</taxon>
        <taxon>Iocasia</taxon>
    </lineage>
</organism>
<evidence type="ECO:0000256" key="3">
    <source>
        <dbReference type="ARBA" id="ARBA00022603"/>
    </source>
</evidence>
<evidence type="ECO:0000259" key="6">
    <source>
        <dbReference type="SMART" id="SM00138"/>
    </source>
</evidence>
<dbReference type="Pfam" id="PF01739">
    <property type="entry name" value="CheR"/>
    <property type="match status" value="1"/>
</dbReference>
<dbReference type="PANTHER" id="PTHR24422:SF19">
    <property type="entry name" value="CHEMOTAXIS PROTEIN METHYLTRANSFERASE"/>
    <property type="match status" value="1"/>
</dbReference>
<dbReference type="SUPFAM" id="SSF53335">
    <property type="entry name" value="S-adenosyl-L-methionine-dependent methyltransferases"/>
    <property type="match status" value="1"/>
</dbReference>
<dbReference type="InterPro" id="IPR026024">
    <property type="entry name" value="Chemotaxis_MeTrfase_CheR"/>
</dbReference>
<dbReference type="Gene3D" id="3.40.50.150">
    <property type="entry name" value="Vaccinia Virus protein VP39"/>
    <property type="match status" value="1"/>
</dbReference>
<dbReference type="PIRSF" id="PIRSF000410">
    <property type="entry name" value="CheR"/>
    <property type="match status" value="1"/>
</dbReference>
<keyword evidence="8" id="KW-1185">Reference proteome</keyword>
<dbReference type="InterPro" id="IPR022641">
    <property type="entry name" value="CheR_N"/>
</dbReference>
<keyword evidence="5" id="KW-0949">S-adenosyl-L-methionine</keyword>
<name>A0A8A7KL14_9FIRM</name>
<dbReference type="KEGG" id="ifn:GM661_17005"/>
<dbReference type="SUPFAM" id="SSF47757">
    <property type="entry name" value="Chemotaxis receptor methyltransferase CheR, N-terminal domain"/>
    <property type="match status" value="1"/>
</dbReference>
<dbReference type="InterPro" id="IPR050903">
    <property type="entry name" value="Bact_Chemotaxis_MeTrfase"/>
</dbReference>
<evidence type="ECO:0000313" key="8">
    <source>
        <dbReference type="Proteomes" id="UP000665020"/>
    </source>
</evidence>
<evidence type="ECO:0000256" key="5">
    <source>
        <dbReference type="ARBA" id="ARBA00022691"/>
    </source>
</evidence>
<evidence type="ECO:0000256" key="2">
    <source>
        <dbReference type="ARBA" id="ARBA00012534"/>
    </source>
</evidence>
<evidence type="ECO:0000256" key="4">
    <source>
        <dbReference type="ARBA" id="ARBA00022679"/>
    </source>
</evidence>
<gene>
    <name evidence="7" type="ORF">GM661_17005</name>
</gene>
<dbReference type="InterPro" id="IPR022642">
    <property type="entry name" value="CheR_C"/>
</dbReference>
<dbReference type="Pfam" id="PF03705">
    <property type="entry name" value="CheR_N"/>
    <property type="match status" value="1"/>
</dbReference>
<dbReference type="InterPro" id="IPR029063">
    <property type="entry name" value="SAM-dependent_MTases_sf"/>
</dbReference>
<dbReference type="InterPro" id="IPR036804">
    <property type="entry name" value="CheR_N_sf"/>
</dbReference>
<proteinExistence type="predicted"/>
<dbReference type="Proteomes" id="UP000665020">
    <property type="component" value="Chromosome"/>
</dbReference>
<dbReference type="GO" id="GO:0032259">
    <property type="term" value="P:methylation"/>
    <property type="evidence" value="ECO:0007669"/>
    <property type="project" value="UniProtKB-KW"/>
</dbReference>
<feature type="domain" description="CheR-type methyltransferase" evidence="6">
    <location>
        <begin position="4"/>
        <end position="267"/>
    </location>
</feature>
<reference evidence="7" key="1">
    <citation type="submission" date="2019-12" db="EMBL/GenBank/DDBJ databases">
        <authorList>
            <person name="zhang j."/>
            <person name="sun C.M."/>
        </authorList>
    </citation>
    <scope>NUCLEOTIDE SEQUENCE</scope>
    <source>
        <strain evidence="7">NS-1</strain>
    </source>
</reference>
<dbReference type="EC" id="2.1.1.80" evidence="2"/>
<dbReference type="GO" id="GO:0008983">
    <property type="term" value="F:protein-glutamate O-methyltransferase activity"/>
    <property type="evidence" value="ECO:0007669"/>
    <property type="project" value="UniProtKB-EC"/>
</dbReference>
<dbReference type="SMART" id="SM00138">
    <property type="entry name" value="MeTrc"/>
    <property type="match status" value="1"/>
</dbReference>
<accession>A0A8A7KL14</accession>
<sequence length="268" mass="32095">MISDQLFYKFSNILNKEIGLSLPLKKKYLLYTRLTGRLRELGLNDFDTYYNLIIGNRSELVKLYNLLTTNVTRFFREKYHFKYLQEEVLPLFLTAEKKKIRAWSAGCSTGEEAYSLAIVLEQFFQGKGYDIKIIATDINTEVLEFARKGVYSYQKVADIPYELLTRYFMLGQEQNRGFFKVKNHLRKMLTFENLNLNLEDYAINYKFDFIFCRNVFIYFDQKTRKRILNNFYNYLQDDGYLFLGHADSTRLNSNKWLQVWKTTFQKNI</sequence>
<dbReference type="PANTHER" id="PTHR24422">
    <property type="entry name" value="CHEMOTAXIS PROTEIN METHYLTRANSFERASE"/>
    <property type="match status" value="1"/>
</dbReference>
<dbReference type="Gene3D" id="1.10.155.10">
    <property type="entry name" value="Chemotaxis receptor methyltransferase CheR, N-terminal domain"/>
    <property type="match status" value="1"/>
</dbReference>
<dbReference type="RefSeq" id="WP_230867864.1">
    <property type="nucleotide sequence ID" value="NZ_CP046640.1"/>
</dbReference>
<protein>
    <recommendedName>
        <fullName evidence="2">protein-glutamate O-methyltransferase</fullName>
        <ecNumber evidence="2">2.1.1.80</ecNumber>
    </recommendedName>
</protein>
<dbReference type="InterPro" id="IPR000780">
    <property type="entry name" value="CheR_MeTrfase"/>
</dbReference>
<keyword evidence="3 7" id="KW-0489">Methyltransferase</keyword>
<dbReference type="EMBL" id="CP046640">
    <property type="protein sequence ID" value="QTL99527.1"/>
    <property type="molecule type" value="Genomic_DNA"/>
</dbReference>
<dbReference type="AlphaFoldDB" id="A0A8A7KL14"/>
<dbReference type="PRINTS" id="PR00996">
    <property type="entry name" value="CHERMTFRASE"/>
</dbReference>
<evidence type="ECO:0000313" key="7">
    <source>
        <dbReference type="EMBL" id="QTL99527.1"/>
    </source>
</evidence>
<evidence type="ECO:0000256" key="1">
    <source>
        <dbReference type="ARBA" id="ARBA00001541"/>
    </source>
</evidence>
<comment type="catalytic activity">
    <reaction evidence="1">
        <text>L-glutamyl-[protein] + S-adenosyl-L-methionine = [protein]-L-glutamate 5-O-methyl ester + S-adenosyl-L-homocysteine</text>
        <dbReference type="Rhea" id="RHEA:24452"/>
        <dbReference type="Rhea" id="RHEA-COMP:10208"/>
        <dbReference type="Rhea" id="RHEA-COMP:10311"/>
        <dbReference type="ChEBI" id="CHEBI:29973"/>
        <dbReference type="ChEBI" id="CHEBI:57856"/>
        <dbReference type="ChEBI" id="CHEBI:59789"/>
        <dbReference type="ChEBI" id="CHEBI:82795"/>
        <dbReference type="EC" id="2.1.1.80"/>
    </reaction>
</comment>